<evidence type="ECO:0000313" key="1">
    <source>
        <dbReference type="EMBL" id="KAK7045143.1"/>
    </source>
</evidence>
<comment type="caution">
    <text evidence="1">The sequence shown here is derived from an EMBL/GenBank/DDBJ whole genome shotgun (WGS) entry which is preliminary data.</text>
</comment>
<proteinExistence type="predicted"/>
<evidence type="ECO:0000313" key="2">
    <source>
        <dbReference type="Proteomes" id="UP001362999"/>
    </source>
</evidence>
<sequence>MPPVFIYYQVYDDDKKELLSIRQPVVRNNSNIGRVDVTRIPAPHTIGTLAERICKQENRPWGIDWDNDDAYGGMVLKAWNSSTAYNLDDEVNLFIPGRPGATPQEPVLLKLWYEELPALLHYDGFDEPEKRSVTSHRTPVFVYYQLYDDTQEALIAVKEPVVAANPNIGRVDVCQIPAPYNVSALAERICKQENQGFGLDWDNDAAYGAMLLKTWNSPTAYGLEDELDLLGST</sequence>
<dbReference type="Proteomes" id="UP001362999">
    <property type="component" value="Unassembled WGS sequence"/>
</dbReference>
<protein>
    <submittedName>
        <fullName evidence="1">Uncharacterized protein</fullName>
    </submittedName>
</protein>
<dbReference type="EMBL" id="JAWWNJ010000011">
    <property type="protein sequence ID" value="KAK7045143.1"/>
    <property type="molecule type" value="Genomic_DNA"/>
</dbReference>
<name>A0AAW0CZ15_9AGAR</name>
<accession>A0AAW0CZ15</accession>
<reference evidence="1 2" key="1">
    <citation type="journal article" date="2024" name="J Genomics">
        <title>Draft genome sequencing and assembly of Favolaschia claudopus CIRM-BRFM 2984 isolated from oak limbs.</title>
        <authorList>
            <person name="Navarro D."/>
            <person name="Drula E."/>
            <person name="Chaduli D."/>
            <person name="Cazenave R."/>
            <person name="Ahrendt S."/>
            <person name="Wang J."/>
            <person name="Lipzen A."/>
            <person name="Daum C."/>
            <person name="Barry K."/>
            <person name="Grigoriev I.V."/>
            <person name="Favel A."/>
            <person name="Rosso M.N."/>
            <person name="Martin F."/>
        </authorList>
    </citation>
    <scope>NUCLEOTIDE SEQUENCE [LARGE SCALE GENOMIC DNA]</scope>
    <source>
        <strain evidence="1 2">CIRM-BRFM 2984</strain>
    </source>
</reference>
<organism evidence="1 2">
    <name type="scientific">Favolaschia claudopus</name>
    <dbReference type="NCBI Taxonomy" id="2862362"/>
    <lineage>
        <taxon>Eukaryota</taxon>
        <taxon>Fungi</taxon>
        <taxon>Dikarya</taxon>
        <taxon>Basidiomycota</taxon>
        <taxon>Agaricomycotina</taxon>
        <taxon>Agaricomycetes</taxon>
        <taxon>Agaricomycetidae</taxon>
        <taxon>Agaricales</taxon>
        <taxon>Marasmiineae</taxon>
        <taxon>Mycenaceae</taxon>
        <taxon>Favolaschia</taxon>
    </lineage>
</organism>
<dbReference type="AlphaFoldDB" id="A0AAW0CZ15"/>
<gene>
    <name evidence="1" type="ORF">R3P38DRAFT_3177371</name>
</gene>
<keyword evidence="2" id="KW-1185">Reference proteome</keyword>